<feature type="chain" id="PRO_5025646364" evidence="1">
    <location>
        <begin position="19"/>
        <end position="110"/>
    </location>
</feature>
<gene>
    <name evidence="2" type="ORF">M011DRAFT_523858</name>
</gene>
<dbReference type="PROSITE" id="PS51257">
    <property type="entry name" value="PROKAR_LIPOPROTEIN"/>
    <property type="match status" value="1"/>
</dbReference>
<organism evidence="2 3">
    <name type="scientific">Sporormia fimetaria CBS 119925</name>
    <dbReference type="NCBI Taxonomy" id="1340428"/>
    <lineage>
        <taxon>Eukaryota</taxon>
        <taxon>Fungi</taxon>
        <taxon>Dikarya</taxon>
        <taxon>Ascomycota</taxon>
        <taxon>Pezizomycotina</taxon>
        <taxon>Dothideomycetes</taxon>
        <taxon>Pleosporomycetidae</taxon>
        <taxon>Pleosporales</taxon>
        <taxon>Sporormiaceae</taxon>
        <taxon>Sporormia</taxon>
    </lineage>
</organism>
<proteinExistence type="predicted"/>
<dbReference type="AlphaFoldDB" id="A0A6A6VMI1"/>
<feature type="signal peptide" evidence="1">
    <location>
        <begin position="1"/>
        <end position="18"/>
    </location>
</feature>
<keyword evidence="1" id="KW-0732">Signal</keyword>
<dbReference type="EMBL" id="MU006563">
    <property type="protein sequence ID" value="KAF2750944.1"/>
    <property type="molecule type" value="Genomic_DNA"/>
</dbReference>
<evidence type="ECO:0000313" key="2">
    <source>
        <dbReference type="EMBL" id="KAF2750944.1"/>
    </source>
</evidence>
<dbReference type="OrthoDB" id="4788795at2759"/>
<evidence type="ECO:0000313" key="3">
    <source>
        <dbReference type="Proteomes" id="UP000799440"/>
    </source>
</evidence>
<protein>
    <submittedName>
        <fullName evidence="2">Uncharacterized protein</fullName>
    </submittedName>
</protein>
<keyword evidence="3" id="KW-1185">Reference proteome</keyword>
<dbReference type="Proteomes" id="UP000799440">
    <property type="component" value="Unassembled WGS sequence"/>
</dbReference>
<accession>A0A6A6VMI1</accession>
<reference evidence="2" key="1">
    <citation type="journal article" date="2020" name="Stud. Mycol.">
        <title>101 Dothideomycetes genomes: a test case for predicting lifestyles and emergence of pathogens.</title>
        <authorList>
            <person name="Haridas S."/>
            <person name="Albert R."/>
            <person name="Binder M."/>
            <person name="Bloem J."/>
            <person name="Labutti K."/>
            <person name="Salamov A."/>
            <person name="Andreopoulos B."/>
            <person name="Baker S."/>
            <person name="Barry K."/>
            <person name="Bills G."/>
            <person name="Bluhm B."/>
            <person name="Cannon C."/>
            <person name="Castanera R."/>
            <person name="Culley D."/>
            <person name="Daum C."/>
            <person name="Ezra D."/>
            <person name="Gonzalez J."/>
            <person name="Henrissat B."/>
            <person name="Kuo A."/>
            <person name="Liang C."/>
            <person name="Lipzen A."/>
            <person name="Lutzoni F."/>
            <person name="Magnuson J."/>
            <person name="Mondo S."/>
            <person name="Nolan M."/>
            <person name="Ohm R."/>
            <person name="Pangilinan J."/>
            <person name="Park H.-J."/>
            <person name="Ramirez L."/>
            <person name="Alfaro M."/>
            <person name="Sun H."/>
            <person name="Tritt A."/>
            <person name="Yoshinaga Y."/>
            <person name="Zwiers L.-H."/>
            <person name="Turgeon B."/>
            <person name="Goodwin S."/>
            <person name="Spatafora J."/>
            <person name="Crous P."/>
            <person name="Grigoriev I."/>
        </authorList>
    </citation>
    <scope>NUCLEOTIDE SEQUENCE</scope>
    <source>
        <strain evidence="2">CBS 119925</strain>
    </source>
</reference>
<evidence type="ECO:0000256" key="1">
    <source>
        <dbReference type="SAM" id="SignalP"/>
    </source>
</evidence>
<sequence>MKFTIAVSALAFATSTFAASCARHTPAAVYEYEIIAEGVPNIPDVCGRLWNELSQFSSCVVGTSHSCEERAPPNGRLRWVFSVGYGCDGGAVEAAWWDATLNDYGAIDCP</sequence>
<name>A0A6A6VMI1_9PLEO</name>